<dbReference type="GO" id="GO:0046872">
    <property type="term" value="F:metal ion binding"/>
    <property type="evidence" value="ECO:0007669"/>
    <property type="project" value="UniProtKB-KW"/>
</dbReference>
<dbReference type="Proteomes" id="UP000198599">
    <property type="component" value="Unassembled WGS sequence"/>
</dbReference>
<organism evidence="3 4">
    <name type="scientific">Roseovarius lutimaris</name>
    <dbReference type="NCBI Taxonomy" id="1005928"/>
    <lineage>
        <taxon>Bacteria</taxon>
        <taxon>Pseudomonadati</taxon>
        <taxon>Pseudomonadota</taxon>
        <taxon>Alphaproteobacteria</taxon>
        <taxon>Rhodobacterales</taxon>
        <taxon>Roseobacteraceae</taxon>
        <taxon>Roseovarius</taxon>
    </lineage>
</organism>
<proteinExistence type="predicted"/>
<reference evidence="4" key="1">
    <citation type="submission" date="2016-10" db="EMBL/GenBank/DDBJ databases">
        <authorList>
            <person name="Varghese N."/>
            <person name="Submissions S."/>
        </authorList>
    </citation>
    <scope>NUCLEOTIDE SEQUENCE [LARGE SCALE GENOMIC DNA]</scope>
    <source>
        <strain evidence="4">DSM 28463</strain>
    </source>
</reference>
<keyword evidence="3" id="KW-0378">Hydrolase</keyword>
<dbReference type="OrthoDB" id="5197601at2"/>
<name>A0A1I5FKX5_9RHOB</name>
<dbReference type="RefSeq" id="WP_092841422.1">
    <property type="nucleotide sequence ID" value="NZ_FOVP01000020.1"/>
</dbReference>
<protein>
    <submittedName>
        <fullName evidence="3">Fumarylpyruvate hydrolase</fullName>
    </submittedName>
</protein>
<dbReference type="PANTHER" id="PTHR11820">
    <property type="entry name" value="ACYLPYRUVASE"/>
    <property type="match status" value="1"/>
</dbReference>
<accession>A0A1I5FKX5</accession>
<dbReference type="PANTHER" id="PTHR11820:SF90">
    <property type="entry name" value="FLUTATHIONE S-TRANSFERASE"/>
    <property type="match status" value="1"/>
</dbReference>
<evidence type="ECO:0000313" key="3">
    <source>
        <dbReference type="EMBL" id="SFO24273.1"/>
    </source>
</evidence>
<dbReference type="Gene3D" id="3.90.850.10">
    <property type="entry name" value="Fumarylacetoacetase-like, C-terminal domain"/>
    <property type="match status" value="1"/>
</dbReference>
<gene>
    <name evidence="3" type="ORF">SAMN04487859_12085</name>
</gene>
<evidence type="ECO:0000256" key="1">
    <source>
        <dbReference type="ARBA" id="ARBA00022723"/>
    </source>
</evidence>
<dbReference type="STRING" id="1005928.SAMN04487859_12085"/>
<feature type="domain" description="Fumarylacetoacetase-like C-terminal" evidence="2">
    <location>
        <begin position="28"/>
        <end position="224"/>
    </location>
</feature>
<keyword evidence="4" id="KW-1185">Reference proteome</keyword>
<dbReference type="SUPFAM" id="SSF56529">
    <property type="entry name" value="FAH"/>
    <property type="match status" value="1"/>
</dbReference>
<keyword evidence="1" id="KW-0479">Metal-binding</keyword>
<dbReference type="Pfam" id="PF01557">
    <property type="entry name" value="FAA_hydrolase"/>
    <property type="match status" value="1"/>
</dbReference>
<dbReference type="AlphaFoldDB" id="A0A1I5FKX5"/>
<evidence type="ECO:0000313" key="4">
    <source>
        <dbReference type="Proteomes" id="UP000198599"/>
    </source>
</evidence>
<dbReference type="InterPro" id="IPR011234">
    <property type="entry name" value="Fumarylacetoacetase-like_C"/>
</dbReference>
<sequence>MTLSLFDVPAAPQVPVLGQEGGFPVRRIFCVGRNYAAHAAEMGNEVDREAPFYFTKSAHTICHSGASIAYPLGTQDCHYEMEFVVAIGAPAFRASKGNAMQAVYGYACGIDLTRRDLQAQAKDKRRPWDLGKDFEDSAIIAPLTTAAEFGEIADQAIRLTRDGATVQEARLSDMVWSVPEVIAHLSQFYHLMPGDLIYTGTPAGVGPVKPGSALHGQIDGLSDLSLNIGAPE</sequence>
<dbReference type="EMBL" id="FOVP01000020">
    <property type="protein sequence ID" value="SFO24273.1"/>
    <property type="molecule type" value="Genomic_DNA"/>
</dbReference>
<dbReference type="GO" id="GO:0018773">
    <property type="term" value="F:acetylpyruvate hydrolase activity"/>
    <property type="evidence" value="ECO:0007669"/>
    <property type="project" value="TreeGrafter"/>
</dbReference>
<dbReference type="InterPro" id="IPR036663">
    <property type="entry name" value="Fumarylacetoacetase_C_sf"/>
</dbReference>
<keyword evidence="3" id="KW-0670">Pyruvate</keyword>
<evidence type="ECO:0000259" key="2">
    <source>
        <dbReference type="Pfam" id="PF01557"/>
    </source>
</evidence>